<protein>
    <recommendedName>
        <fullName evidence="4">Glucans biosynthesis glucosyltransferase H</fullName>
    </recommendedName>
</protein>
<comment type="subcellular location">
    <subcellularLocation>
        <location evidence="1">Cell inner membrane</location>
        <topology evidence="1">Multi-pass membrane protein</topology>
    </subcellularLocation>
</comment>
<organism evidence="14 15">
    <name type="scientific">Sedimentitalea xiamensis</name>
    <dbReference type="NCBI Taxonomy" id="3050037"/>
    <lineage>
        <taxon>Bacteria</taxon>
        <taxon>Pseudomonadati</taxon>
        <taxon>Pseudomonadota</taxon>
        <taxon>Alphaproteobacteria</taxon>
        <taxon>Rhodobacterales</taxon>
        <taxon>Paracoccaceae</taxon>
        <taxon>Sedimentitalea</taxon>
    </lineage>
</organism>
<keyword evidence="8 14" id="KW-0808">Transferase</keyword>
<keyword evidence="5" id="KW-1003">Cell membrane</keyword>
<feature type="transmembrane region" description="Helical" evidence="12">
    <location>
        <begin position="77"/>
        <end position="103"/>
    </location>
</feature>
<keyword evidence="6" id="KW-0997">Cell inner membrane</keyword>
<keyword evidence="10 12" id="KW-1133">Transmembrane helix</keyword>
<evidence type="ECO:0000256" key="12">
    <source>
        <dbReference type="SAM" id="Phobius"/>
    </source>
</evidence>
<gene>
    <name evidence="14" type="primary">mdoH</name>
    <name evidence="14" type="ORF">QO034_17490</name>
</gene>
<feature type="transmembrane region" description="Helical" evidence="12">
    <location>
        <begin position="558"/>
        <end position="578"/>
    </location>
</feature>
<evidence type="ECO:0000313" key="15">
    <source>
        <dbReference type="Proteomes" id="UP001227126"/>
    </source>
</evidence>
<evidence type="ECO:0000256" key="4">
    <source>
        <dbReference type="ARBA" id="ARBA00020585"/>
    </source>
</evidence>
<dbReference type="PANTHER" id="PTHR43867">
    <property type="entry name" value="CELLULOSE SYNTHASE CATALYTIC SUBUNIT A [UDP-FORMING]"/>
    <property type="match status" value="1"/>
</dbReference>
<evidence type="ECO:0000313" key="14">
    <source>
        <dbReference type="EMBL" id="MDK3074885.1"/>
    </source>
</evidence>
<evidence type="ECO:0000256" key="2">
    <source>
        <dbReference type="ARBA" id="ARBA00005001"/>
    </source>
</evidence>
<dbReference type="Pfam" id="PF13632">
    <property type="entry name" value="Glyco_trans_2_3"/>
    <property type="match status" value="1"/>
</dbReference>
<accession>A0ABT7FIQ7</accession>
<dbReference type="InterPro" id="IPR029044">
    <property type="entry name" value="Nucleotide-diphossugar_trans"/>
</dbReference>
<evidence type="ECO:0000256" key="6">
    <source>
        <dbReference type="ARBA" id="ARBA00022519"/>
    </source>
</evidence>
<dbReference type="Gene3D" id="3.90.550.10">
    <property type="entry name" value="Spore Coat Polysaccharide Biosynthesis Protein SpsA, Chain A"/>
    <property type="match status" value="1"/>
</dbReference>
<evidence type="ECO:0000256" key="1">
    <source>
        <dbReference type="ARBA" id="ARBA00004429"/>
    </source>
</evidence>
<evidence type="ECO:0000259" key="13">
    <source>
        <dbReference type="Pfam" id="PF13632"/>
    </source>
</evidence>
<evidence type="ECO:0000256" key="8">
    <source>
        <dbReference type="ARBA" id="ARBA00022679"/>
    </source>
</evidence>
<comment type="caution">
    <text evidence="14">The sequence shown here is derived from an EMBL/GenBank/DDBJ whole genome shotgun (WGS) entry which is preliminary data.</text>
</comment>
<feature type="transmembrane region" description="Helical" evidence="12">
    <location>
        <begin position="476"/>
        <end position="494"/>
    </location>
</feature>
<feature type="transmembrane region" description="Helical" evidence="12">
    <location>
        <begin position="443"/>
        <end position="464"/>
    </location>
</feature>
<evidence type="ECO:0000256" key="10">
    <source>
        <dbReference type="ARBA" id="ARBA00022989"/>
    </source>
</evidence>
<sequence length="624" mass="69174">MRPDLHIMPAKAPLPMPVQDFQVAFHDRDAPDQVPPRRIGLWRSLAFSPAVLVMLLLIWVIWGWFNDQGINVIEAVLMILIGFNFFWIAFTVSTVALGLVSLAQREARVRPGRIEPLRVALLMPVYNEVPWYVLGNARSMLEELRARGGAHRYDMFILSDTQDDAIAAQEQESVLALQASLSPGLALYYRRRRQNTDRKVGNIADWVSNWGAAYPAMLVLDADSLMTGRAILRLTDALARDPGAGLIQSFPQLIGAQTVFARMQQFANGVYGAALAEGVSRWCGQDGNYWGHNAIIRTAAFASCAGLPHLRSRLGRDKLIMSHDFVEAGLLRRAGWSVRFLPRIRGSYEETPQTLIDHVLRDRRWCQGNLQHLNLLRSRGFRSISRFHMLHGAVGYLMSPIWFALLVMWALIGVGEDASVLTYFSETNPLMPTWPEMTGSRHVMIVVLMYAMLLAPKLMAIAALPLTGSRFGEFGGGWRFALSFVSEVVLSVVYAPILMVQQMIAVFRTLLGLQRGWSPQARSGGRYGLGTLLACHALETASGAALAAGIFAGLVSPWLLPIAFSLLFAVPLSAVSGLSMPARARGWMGTREVYREPLITRAAQHYRNELKSVLDRATVAAPAE</sequence>
<evidence type="ECO:0000256" key="11">
    <source>
        <dbReference type="ARBA" id="ARBA00023136"/>
    </source>
</evidence>
<feature type="transmembrane region" description="Helical" evidence="12">
    <location>
        <begin position="45"/>
        <end position="65"/>
    </location>
</feature>
<keyword evidence="11 12" id="KW-0472">Membrane</keyword>
<dbReference type="GO" id="GO:0016757">
    <property type="term" value="F:glycosyltransferase activity"/>
    <property type="evidence" value="ECO:0007669"/>
    <property type="project" value="UniProtKB-KW"/>
</dbReference>
<dbReference type="SUPFAM" id="SSF53448">
    <property type="entry name" value="Nucleotide-diphospho-sugar transferases"/>
    <property type="match status" value="1"/>
</dbReference>
<comment type="similarity">
    <text evidence="3">Belongs to the glycosyltransferase 2 family. OpgH subfamily.</text>
</comment>
<dbReference type="NCBIfam" id="NF003958">
    <property type="entry name" value="PRK05454.2-1"/>
    <property type="match status" value="1"/>
</dbReference>
<keyword evidence="7 14" id="KW-0328">Glycosyltransferase</keyword>
<dbReference type="NCBIfam" id="NF003962">
    <property type="entry name" value="PRK05454.2-5"/>
    <property type="match status" value="1"/>
</dbReference>
<feature type="transmembrane region" description="Helical" evidence="12">
    <location>
        <begin position="387"/>
        <end position="412"/>
    </location>
</feature>
<keyword evidence="15" id="KW-1185">Reference proteome</keyword>
<dbReference type="RefSeq" id="WP_284486815.1">
    <property type="nucleotide sequence ID" value="NZ_JASNJE010000026.1"/>
</dbReference>
<proteinExistence type="inferred from homology"/>
<dbReference type="InterPro" id="IPR050321">
    <property type="entry name" value="Glycosyltr_2/OpgH_subfam"/>
</dbReference>
<evidence type="ECO:0000256" key="5">
    <source>
        <dbReference type="ARBA" id="ARBA00022475"/>
    </source>
</evidence>
<feature type="domain" description="Glycosyltransferase 2-like" evidence="13">
    <location>
        <begin position="218"/>
        <end position="444"/>
    </location>
</feature>
<reference evidence="14 15" key="1">
    <citation type="submission" date="2023-05" db="EMBL/GenBank/DDBJ databases">
        <title>Sedimentitalea sp. nov. JM2-8.</title>
        <authorList>
            <person name="Huang J."/>
        </authorList>
    </citation>
    <scope>NUCLEOTIDE SEQUENCE [LARGE SCALE GENOMIC DNA]</scope>
    <source>
        <strain evidence="14 15">JM2-8</strain>
    </source>
</reference>
<evidence type="ECO:0000256" key="7">
    <source>
        <dbReference type="ARBA" id="ARBA00022676"/>
    </source>
</evidence>
<name>A0ABT7FIQ7_9RHOB</name>
<dbReference type="InterPro" id="IPR001173">
    <property type="entry name" value="Glyco_trans_2-like"/>
</dbReference>
<evidence type="ECO:0000256" key="3">
    <source>
        <dbReference type="ARBA" id="ARBA00009337"/>
    </source>
</evidence>
<dbReference type="PANTHER" id="PTHR43867:SF5">
    <property type="entry name" value="GLUCANS BIOSYNTHESIS GLUCOSYLTRANSFERASE H"/>
    <property type="match status" value="1"/>
</dbReference>
<dbReference type="Proteomes" id="UP001227126">
    <property type="component" value="Unassembled WGS sequence"/>
</dbReference>
<dbReference type="EMBL" id="JASNJE010000026">
    <property type="protein sequence ID" value="MDK3074885.1"/>
    <property type="molecule type" value="Genomic_DNA"/>
</dbReference>
<keyword evidence="9 12" id="KW-0812">Transmembrane</keyword>
<comment type="pathway">
    <text evidence="2">Glycan metabolism; osmoregulated periplasmic glucan (OPG) biosynthesis.</text>
</comment>
<evidence type="ECO:0000256" key="9">
    <source>
        <dbReference type="ARBA" id="ARBA00022692"/>
    </source>
</evidence>